<dbReference type="InterPro" id="IPR012944">
    <property type="entry name" value="SusD_RagB_dom"/>
</dbReference>
<feature type="domain" description="SusD-like N-terminal" evidence="7">
    <location>
        <begin position="68"/>
        <end position="211"/>
    </location>
</feature>
<dbReference type="EMBL" id="ATDL01000015">
    <property type="protein sequence ID" value="ERJ59396.1"/>
    <property type="molecule type" value="Genomic_DNA"/>
</dbReference>
<keyword evidence="5" id="KW-0998">Cell outer membrane</keyword>
<dbReference type="OrthoDB" id="691231at2"/>
<dbReference type="InterPro" id="IPR033985">
    <property type="entry name" value="SusD-like_N"/>
</dbReference>
<keyword evidence="3" id="KW-0732">Signal</keyword>
<dbReference type="eggNOG" id="COG2913">
    <property type="taxonomic scope" value="Bacteria"/>
</dbReference>
<evidence type="ECO:0000259" key="6">
    <source>
        <dbReference type="Pfam" id="PF07980"/>
    </source>
</evidence>
<comment type="similarity">
    <text evidence="2">Belongs to the SusD family.</text>
</comment>
<evidence type="ECO:0000256" key="2">
    <source>
        <dbReference type="ARBA" id="ARBA00006275"/>
    </source>
</evidence>
<protein>
    <recommendedName>
        <fullName evidence="10">RagB/SusD family nutrient uptake outer membrane protein</fullName>
    </recommendedName>
</protein>
<dbReference type="STRING" id="1346330.M472_11485"/>
<evidence type="ECO:0000313" key="9">
    <source>
        <dbReference type="Proteomes" id="UP000016584"/>
    </source>
</evidence>
<comment type="caution">
    <text evidence="8">The sequence shown here is derived from an EMBL/GenBank/DDBJ whole genome shotgun (WGS) entry which is preliminary data.</text>
</comment>
<dbReference type="Pfam" id="PF07980">
    <property type="entry name" value="SusD_RagB"/>
    <property type="match status" value="1"/>
</dbReference>
<evidence type="ECO:0000256" key="5">
    <source>
        <dbReference type="ARBA" id="ARBA00023237"/>
    </source>
</evidence>
<evidence type="ECO:0000259" key="7">
    <source>
        <dbReference type="Pfam" id="PF14322"/>
    </source>
</evidence>
<proteinExistence type="inferred from homology"/>
<dbReference type="InterPro" id="IPR011990">
    <property type="entry name" value="TPR-like_helical_dom_sf"/>
</dbReference>
<dbReference type="Gene3D" id="1.25.40.390">
    <property type="match status" value="1"/>
</dbReference>
<dbReference type="GO" id="GO:0009279">
    <property type="term" value="C:cell outer membrane"/>
    <property type="evidence" value="ECO:0007669"/>
    <property type="project" value="UniProtKB-SubCell"/>
</dbReference>
<name>U2HCB3_9SPHI</name>
<evidence type="ECO:0000313" key="8">
    <source>
        <dbReference type="EMBL" id="ERJ59396.1"/>
    </source>
</evidence>
<reference evidence="8 9" key="1">
    <citation type="journal article" date="2013" name="Genome Announc.">
        <title>The Draft Genome Sequence of Sphingomonas paucimobilis Strain HER1398 (Proteobacteria), Host to the Giant PAU Phage, Indicates That It Is a Member of the Genus Sphingobacterium (Bacteroidetes).</title>
        <authorList>
            <person name="White R.A.III."/>
            <person name="Suttle C.A."/>
        </authorList>
    </citation>
    <scope>NUCLEOTIDE SEQUENCE [LARGE SCALE GENOMIC DNA]</scope>
    <source>
        <strain evidence="8 9">HER1398</strain>
    </source>
</reference>
<dbReference type="PROSITE" id="PS51257">
    <property type="entry name" value="PROKAR_LIPOPROTEIN"/>
    <property type="match status" value="1"/>
</dbReference>
<gene>
    <name evidence="8" type="ORF">M472_11485</name>
</gene>
<dbReference type="Pfam" id="PF14322">
    <property type="entry name" value="SusD-like_3"/>
    <property type="match status" value="1"/>
</dbReference>
<sequence>MKNIHILVVALLTLFTSCDKYLELKPKDTLVVNGMPEVKLMMSSYLSSMIVKESFQVSYNGRKIAWPYNRDLMAGFLFYSDDADMMTVLSNSYSKKYEPEYFENKDWKGFSTANRAWYQLYLHIGYLTSVITEAERFKDEAEYAMVIGEALVLRAYFSFKLQQYFAPLDQENLGIPLNLDLNEFRDIPRRTQKEVYQIIIKDLHKALTLAGYKSNWNVFHNPNIIHHILAQVHMYKSATVAKEDLDWQEVEKYSNEITSKYPLETSATEISASLKPANVGYFKENPFNFLTIGWSITPRSNTSSLWGVGSTRMMPSPELLSLYTPSDIRKEAFFDVKNNFNKYEFKIFSVEDYQVLFRVADVHLMHIEAEWMNGKKAEAKQRLVAFIKNRSAVDVAINDQDFLDILRKERRKELVAEMDMRWIDMKRNRMQVQRDAAGDRGIGRETYMLDANDYRYTMPIPEASELNYNNIEQNPGW</sequence>
<organism evidence="8 9">
    <name type="scientific">Sphingobacterium paucimobilis HER1398</name>
    <dbReference type="NCBI Taxonomy" id="1346330"/>
    <lineage>
        <taxon>Bacteria</taxon>
        <taxon>Pseudomonadati</taxon>
        <taxon>Bacteroidota</taxon>
        <taxon>Sphingobacteriia</taxon>
        <taxon>Sphingobacteriales</taxon>
        <taxon>Sphingobacteriaceae</taxon>
        <taxon>Sphingobacterium</taxon>
    </lineage>
</organism>
<dbReference type="PATRIC" id="fig|1346330.5.peg.2739"/>
<keyword evidence="9" id="KW-1185">Reference proteome</keyword>
<dbReference type="RefSeq" id="WP_021070892.1">
    <property type="nucleotide sequence ID" value="NZ_ATDL01000015.1"/>
</dbReference>
<dbReference type="AlphaFoldDB" id="U2HCB3"/>
<dbReference type="Proteomes" id="UP000016584">
    <property type="component" value="Unassembled WGS sequence"/>
</dbReference>
<keyword evidence="4" id="KW-0472">Membrane</keyword>
<evidence type="ECO:0000256" key="4">
    <source>
        <dbReference type="ARBA" id="ARBA00023136"/>
    </source>
</evidence>
<evidence type="ECO:0008006" key="10">
    <source>
        <dbReference type="Google" id="ProtNLM"/>
    </source>
</evidence>
<evidence type="ECO:0000256" key="1">
    <source>
        <dbReference type="ARBA" id="ARBA00004442"/>
    </source>
</evidence>
<evidence type="ECO:0000256" key="3">
    <source>
        <dbReference type="ARBA" id="ARBA00022729"/>
    </source>
</evidence>
<feature type="domain" description="RagB/SusD" evidence="6">
    <location>
        <begin position="355"/>
        <end position="477"/>
    </location>
</feature>
<comment type="subcellular location">
    <subcellularLocation>
        <location evidence="1">Cell outer membrane</location>
    </subcellularLocation>
</comment>
<dbReference type="SUPFAM" id="SSF48452">
    <property type="entry name" value="TPR-like"/>
    <property type="match status" value="1"/>
</dbReference>
<accession>U2HCB3</accession>